<dbReference type="EMBL" id="LT558136">
    <property type="protein sequence ID" value="SAM86056.1"/>
    <property type="molecule type" value="Genomic_DNA"/>
</dbReference>
<reference evidence="4" key="1">
    <citation type="submission" date="2016-04" db="EMBL/GenBank/DDBJ databases">
        <authorList>
            <person name="Guldener U."/>
            <person name="Guldener U."/>
        </authorList>
    </citation>
    <scope>NUCLEOTIDE SEQUENCE [LARGE SCALE GENOMIC DNA]</scope>
    <source>
        <strain evidence="4">UB2112</strain>
    </source>
</reference>
<dbReference type="PANTHER" id="PTHR43433:SF5">
    <property type="entry name" value="AB HYDROLASE-1 DOMAIN-CONTAINING PROTEIN"/>
    <property type="match status" value="1"/>
</dbReference>
<dbReference type="OrthoDB" id="19657at2759"/>
<dbReference type="EMBL" id="ULHB01000015">
    <property type="protein sequence ID" value="SYW76156.1"/>
    <property type="molecule type" value="Genomic_DNA"/>
</dbReference>
<evidence type="ECO:0000259" key="1">
    <source>
        <dbReference type="Pfam" id="PF00561"/>
    </source>
</evidence>
<keyword evidence="5" id="KW-1185">Reference proteome</keyword>
<evidence type="ECO:0000313" key="2">
    <source>
        <dbReference type="EMBL" id="SAM86056.1"/>
    </source>
</evidence>
<dbReference type="Pfam" id="PF00561">
    <property type="entry name" value="Abhydrolase_1"/>
    <property type="match status" value="1"/>
</dbReference>
<dbReference type="InterPro" id="IPR050471">
    <property type="entry name" value="AB_hydrolase"/>
</dbReference>
<dbReference type="Gene3D" id="3.40.50.1820">
    <property type="entry name" value="alpha/beta hydrolase"/>
    <property type="match status" value="1"/>
</dbReference>
<dbReference type="Proteomes" id="UP000658997">
    <property type="component" value="Unassembled WGS sequence"/>
</dbReference>
<gene>
    <name evidence="3" type="ORF">UBRO2_01227</name>
    <name evidence="2" type="ORF">UBRO_07987</name>
</gene>
<proteinExistence type="predicted"/>
<evidence type="ECO:0000313" key="3">
    <source>
        <dbReference type="EMBL" id="SYW76156.1"/>
    </source>
</evidence>
<organism evidence="2 4">
    <name type="scientific">Ustilago bromivora</name>
    <dbReference type="NCBI Taxonomy" id="307758"/>
    <lineage>
        <taxon>Eukaryota</taxon>
        <taxon>Fungi</taxon>
        <taxon>Dikarya</taxon>
        <taxon>Basidiomycota</taxon>
        <taxon>Ustilaginomycotina</taxon>
        <taxon>Ustilaginomycetes</taxon>
        <taxon>Ustilaginales</taxon>
        <taxon>Ustilaginaceae</taxon>
        <taxon>Ustilago</taxon>
    </lineage>
</organism>
<dbReference type="InterPro" id="IPR000073">
    <property type="entry name" value="AB_hydrolase_1"/>
</dbReference>
<protein>
    <submittedName>
        <fullName evidence="2">Related to alpha/beta hydrolase</fullName>
    </submittedName>
</protein>
<evidence type="ECO:0000313" key="4">
    <source>
        <dbReference type="Proteomes" id="UP000179920"/>
    </source>
</evidence>
<reference evidence="3" key="3">
    <citation type="submission" date="2018-08" db="EMBL/GenBank/DDBJ databases">
        <authorList>
            <person name="Guldener U."/>
        </authorList>
    </citation>
    <scope>NUCLEOTIDE SEQUENCE</scope>
    <source>
        <strain evidence="3">UB2</strain>
    </source>
</reference>
<reference evidence="2" key="2">
    <citation type="submission" date="2016-04" db="EMBL/GenBank/DDBJ databases">
        <authorList>
            <person name="Evans L.H."/>
            <person name="Alamgir A."/>
            <person name="Owens N."/>
            <person name="Weber N.D."/>
            <person name="Virtaneva K."/>
            <person name="Barbian K."/>
            <person name="Babar A."/>
            <person name="Rosenke K."/>
        </authorList>
    </citation>
    <scope>NUCLEOTIDE SEQUENCE</scope>
    <source>
        <strain evidence="2">UB2112</strain>
    </source>
</reference>
<dbReference type="GO" id="GO:0016787">
    <property type="term" value="F:hydrolase activity"/>
    <property type="evidence" value="ECO:0007669"/>
    <property type="project" value="UniProtKB-KW"/>
</dbReference>
<dbReference type="PANTHER" id="PTHR43433">
    <property type="entry name" value="HYDROLASE, ALPHA/BETA FOLD FAMILY PROTEIN"/>
    <property type="match status" value="1"/>
</dbReference>
<dbReference type="AlphaFoldDB" id="A0A1K0HLM1"/>
<dbReference type="SUPFAM" id="SSF53474">
    <property type="entry name" value="alpha/beta-Hydrolases"/>
    <property type="match status" value="1"/>
</dbReference>
<accession>A0A1K0HLM1</accession>
<feature type="domain" description="AB hydrolase-1" evidence="1">
    <location>
        <begin position="80"/>
        <end position="331"/>
    </location>
</feature>
<sequence length="359" mass="39661">MATEALLPIGAAYSGATQSDLDRAKAQAGEKYFPTVFNPATVHKKGRAVVGKGRASLTKNGSKDGFELYYEVHGKGPIKVVFVMGLNNSCFGWLPQVEHLCKDERYSCLVYDNRGVSNSETPAGWYKTSDMAEDAFDLLESLGWIQPGKRSVHVAGVSMGGMIGLEMARQRPEVITSLSLISTAPGRRFRTPTYGLTSLTRVLGGRTLGFDSEQYRLNRLIATLFPKSWLAEKSPKDTSRGRTNQEVLYDMFKWRYAFTTRQSLLGAVSQMKAALTHYIPDADLERINRSVAKICILTGDTDYLVDPRNSEYLSIKLTKAEYHKFENAGHALGNQIADKVSEILEKVIAEGITAVEKGV</sequence>
<dbReference type="Proteomes" id="UP000179920">
    <property type="component" value="Chromosome XX"/>
</dbReference>
<evidence type="ECO:0000313" key="5">
    <source>
        <dbReference type="Proteomes" id="UP000658997"/>
    </source>
</evidence>
<name>A0A1K0HLM1_9BASI</name>
<dbReference type="InterPro" id="IPR029058">
    <property type="entry name" value="AB_hydrolase_fold"/>
</dbReference>
<keyword evidence="2" id="KW-0378">Hydrolase</keyword>